<keyword evidence="2" id="KW-1003">Cell membrane</keyword>
<organism evidence="8">
    <name type="scientific">marine metagenome</name>
    <dbReference type="NCBI Taxonomy" id="408172"/>
    <lineage>
        <taxon>unclassified sequences</taxon>
        <taxon>metagenomes</taxon>
        <taxon>ecological metagenomes</taxon>
    </lineage>
</organism>
<evidence type="ECO:0008006" key="9">
    <source>
        <dbReference type="Google" id="ProtNLM"/>
    </source>
</evidence>
<dbReference type="NCBIfam" id="TIGR03426">
    <property type="entry name" value="shape_MreD"/>
    <property type="match status" value="1"/>
</dbReference>
<evidence type="ECO:0000256" key="2">
    <source>
        <dbReference type="ARBA" id="ARBA00022475"/>
    </source>
</evidence>
<evidence type="ECO:0000256" key="3">
    <source>
        <dbReference type="ARBA" id="ARBA00022692"/>
    </source>
</evidence>
<accession>A0A382ACH0</accession>
<evidence type="ECO:0000256" key="4">
    <source>
        <dbReference type="ARBA" id="ARBA00022960"/>
    </source>
</evidence>
<keyword evidence="4" id="KW-0133">Cell shape</keyword>
<dbReference type="EMBL" id="UINC01024732">
    <property type="protein sequence ID" value="SVA98961.1"/>
    <property type="molecule type" value="Genomic_DNA"/>
</dbReference>
<name>A0A382ACH0_9ZZZZ</name>
<feature type="transmembrane region" description="Helical" evidence="7">
    <location>
        <begin position="45"/>
        <end position="65"/>
    </location>
</feature>
<evidence type="ECO:0000256" key="7">
    <source>
        <dbReference type="SAM" id="Phobius"/>
    </source>
</evidence>
<evidence type="ECO:0000256" key="6">
    <source>
        <dbReference type="ARBA" id="ARBA00023136"/>
    </source>
</evidence>
<feature type="transmembrane region" description="Helical" evidence="7">
    <location>
        <begin position="134"/>
        <end position="153"/>
    </location>
</feature>
<sequence>VDQKVKETIPFLFTFVLVLISIIPIRVPGYAEIAPVLPLISIYHWAIYRPTLLPLWAVFILGILYDLLSGVPLGLYILVFLSVYGIVVSQRRFIIGKSFLVYWLGYGIIALGAALESWFVASVWYASLLNLQSIFFQYLISFGIFPIVAWISLRLQQAFFRQEPDAPGQ</sequence>
<dbReference type="GO" id="GO:0005886">
    <property type="term" value="C:plasma membrane"/>
    <property type="evidence" value="ECO:0007669"/>
    <property type="project" value="UniProtKB-SubCell"/>
</dbReference>
<evidence type="ECO:0000256" key="5">
    <source>
        <dbReference type="ARBA" id="ARBA00022989"/>
    </source>
</evidence>
<feature type="transmembrane region" description="Helical" evidence="7">
    <location>
        <begin position="12"/>
        <end position="33"/>
    </location>
</feature>
<dbReference type="InterPro" id="IPR007227">
    <property type="entry name" value="Cell_shape_determining_MreD"/>
</dbReference>
<evidence type="ECO:0000256" key="1">
    <source>
        <dbReference type="ARBA" id="ARBA00004651"/>
    </source>
</evidence>
<keyword evidence="3 7" id="KW-0812">Transmembrane</keyword>
<keyword evidence="5 7" id="KW-1133">Transmembrane helix</keyword>
<protein>
    <recommendedName>
        <fullName evidence="9">Rod shape-determining protein MreD</fullName>
    </recommendedName>
</protein>
<dbReference type="AlphaFoldDB" id="A0A382ACH0"/>
<comment type="subcellular location">
    <subcellularLocation>
        <location evidence="1">Cell membrane</location>
        <topology evidence="1">Multi-pass membrane protein</topology>
    </subcellularLocation>
</comment>
<evidence type="ECO:0000313" key="8">
    <source>
        <dbReference type="EMBL" id="SVA98961.1"/>
    </source>
</evidence>
<gene>
    <name evidence="8" type="ORF">METZ01_LOCUS151815</name>
</gene>
<feature type="transmembrane region" description="Helical" evidence="7">
    <location>
        <begin position="100"/>
        <end position="128"/>
    </location>
</feature>
<reference evidence="8" key="1">
    <citation type="submission" date="2018-05" db="EMBL/GenBank/DDBJ databases">
        <authorList>
            <person name="Lanie J.A."/>
            <person name="Ng W.-L."/>
            <person name="Kazmierczak K.M."/>
            <person name="Andrzejewski T.M."/>
            <person name="Davidsen T.M."/>
            <person name="Wayne K.J."/>
            <person name="Tettelin H."/>
            <person name="Glass J.I."/>
            <person name="Rusch D."/>
            <person name="Podicherti R."/>
            <person name="Tsui H.-C.T."/>
            <person name="Winkler M.E."/>
        </authorList>
    </citation>
    <scope>NUCLEOTIDE SEQUENCE</scope>
</reference>
<dbReference type="Pfam" id="PF04093">
    <property type="entry name" value="MreD"/>
    <property type="match status" value="1"/>
</dbReference>
<proteinExistence type="predicted"/>
<feature type="non-terminal residue" evidence="8">
    <location>
        <position position="1"/>
    </location>
</feature>
<keyword evidence="6 7" id="KW-0472">Membrane</keyword>
<dbReference type="GO" id="GO:0008360">
    <property type="term" value="P:regulation of cell shape"/>
    <property type="evidence" value="ECO:0007669"/>
    <property type="project" value="UniProtKB-KW"/>
</dbReference>